<feature type="domain" description="Aldehyde dehydrogenase" evidence="7">
    <location>
        <begin position="2"/>
        <end position="114"/>
    </location>
</feature>
<dbReference type="InterPro" id="IPR015590">
    <property type="entry name" value="Aldehyde_DH_dom"/>
</dbReference>
<comment type="function">
    <text evidence="2">Probable malonate and methylmalonate semialdehyde dehydrogenase involved in the catabolism of valine, thymine, and compounds catabolized by way of beta-alanine, including uracil and cytidine.</text>
</comment>
<dbReference type="SUPFAM" id="SSF53720">
    <property type="entry name" value="ALDH-like"/>
    <property type="match status" value="1"/>
</dbReference>
<name>A0A915DKR5_9BILA</name>
<protein>
    <recommendedName>
        <fullName evidence="3">Probable methylmalonate-semialdehyde/malonate-semialdehyde dehydrogenase [acylating], mitochondrial</fullName>
    </recommendedName>
    <alternativeName>
        <fullName evidence="4">Malonate-semialdehyde dehydrogenase [acylating]</fullName>
    </alternativeName>
</protein>
<dbReference type="PANTHER" id="PTHR43866:SF3">
    <property type="entry name" value="METHYLMALONATE-SEMIALDEHYDE DEHYDROGENASE [ACYLATING], MITOCHONDRIAL"/>
    <property type="match status" value="1"/>
</dbReference>
<dbReference type="Gene3D" id="3.40.605.10">
    <property type="entry name" value="Aldehyde Dehydrogenase, Chain A, domain 1"/>
    <property type="match status" value="1"/>
</dbReference>
<comment type="catalytic activity">
    <reaction evidence="5">
        <text>2-methyl-3-oxopropanoate + NAD(+) + CoA + H2O = propanoyl-CoA + hydrogencarbonate + NADH + H(+)</text>
        <dbReference type="Rhea" id="RHEA:20804"/>
        <dbReference type="ChEBI" id="CHEBI:15377"/>
        <dbReference type="ChEBI" id="CHEBI:15378"/>
        <dbReference type="ChEBI" id="CHEBI:17544"/>
        <dbReference type="ChEBI" id="CHEBI:57287"/>
        <dbReference type="ChEBI" id="CHEBI:57392"/>
        <dbReference type="ChEBI" id="CHEBI:57540"/>
        <dbReference type="ChEBI" id="CHEBI:57700"/>
        <dbReference type="ChEBI" id="CHEBI:57945"/>
        <dbReference type="EC" id="1.2.1.27"/>
    </reaction>
    <physiologicalReaction direction="left-to-right" evidence="5">
        <dbReference type="Rhea" id="RHEA:20805"/>
    </physiologicalReaction>
</comment>
<dbReference type="WBParaSite" id="jg21027">
    <property type="protein sequence ID" value="jg21027"/>
    <property type="gene ID" value="jg21027"/>
</dbReference>
<accession>A0A915DKR5</accession>
<dbReference type="GO" id="GO:0006574">
    <property type="term" value="P:L-valine catabolic process"/>
    <property type="evidence" value="ECO:0007669"/>
    <property type="project" value="TreeGrafter"/>
</dbReference>
<comment type="similarity">
    <text evidence="1">Belongs to the aldehyde dehydrogenase family.</text>
</comment>
<evidence type="ECO:0000259" key="7">
    <source>
        <dbReference type="Pfam" id="PF00171"/>
    </source>
</evidence>
<evidence type="ECO:0000256" key="5">
    <source>
        <dbReference type="ARBA" id="ARBA00047644"/>
    </source>
</evidence>
<dbReference type="Proteomes" id="UP000887574">
    <property type="component" value="Unplaced"/>
</dbReference>
<dbReference type="AlphaFoldDB" id="A0A915DKR5"/>
<evidence type="ECO:0000256" key="6">
    <source>
        <dbReference type="ARBA" id="ARBA00048821"/>
    </source>
</evidence>
<dbReference type="InterPro" id="IPR016162">
    <property type="entry name" value="Ald_DH_N"/>
</dbReference>
<proteinExistence type="inferred from homology"/>
<dbReference type="PANTHER" id="PTHR43866">
    <property type="entry name" value="MALONATE-SEMIALDEHYDE DEHYDROGENASE"/>
    <property type="match status" value="1"/>
</dbReference>
<evidence type="ECO:0000256" key="4">
    <source>
        <dbReference type="ARBA" id="ARBA00042419"/>
    </source>
</evidence>
<dbReference type="GO" id="GO:0004491">
    <property type="term" value="F:methylmalonate-semialdehyde dehydrogenase (acylating, NAD) activity"/>
    <property type="evidence" value="ECO:0007669"/>
    <property type="project" value="UniProtKB-EC"/>
</dbReference>
<keyword evidence="8" id="KW-1185">Reference proteome</keyword>
<dbReference type="GO" id="GO:0005739">
    <property type="term" value="C:mitochondrion"/>
    <property type="evidence" value="ECO:0007669"/>
    <property type="project" value="TreeGrafter"/>
</dbReference>
<evidence type="ECO:0000313" key="9">
    <source>
        <dbReference type="WBParaSite" id="jg21027"/>
    </source>
</evidence>
<dbReference type="InterPro" id="IPR010061">
    <property type="entry name" value="MeMal-semiAld_DH"/>
</dbReference>
<evidence type="ECO:0000313" key="8">
    <source>
        <dbReference type="Proteomes" id="UP000887574"/>
    </source>
</evidence>
<dbReference type="Pfam" id="PF00171">
    <property type="entry name" value="Aldedh"/>
    <property type="match status" value="1"/>
</dbReference>
<organism evidence="8 9">
    <name type="scientific">Ditylenchus dipsaci</name>
    <dbReference type="NCBI Taxonomy" id="166011"/>
    <lineage>
        <taxon>Eukaryota</taxon>
        <taxon>Metazoa</taxon>
        <taxon>Ecdysozoa</taxon>
        <taxon>Nematoda</taxon>
        <taxon>Chromadorea</taxon>
        <taxon>Rhabditida</taxon>
        <taxon>Tylenchina</taxon>
        <taxon>Tylenchomorpha</taxon>
        <taxon>Sphaerularioidea</taxon>
        <taxon>Anguinidae</taxon>
        <taxon>Anguininae</taxon>
        <taxon>Ditylenchus</taxon>
    </lineage>
</organism>
<dbReference type="GO" id="GO:0006210">
    <property type="term" value="P:thymine catabolic process"/>
    <property type="evidence" value="ECO:0007669"/>
    <property type="project" value="TreeGrafter"/>
</dbReference>
<evidence type="ECO:0000256" key="1">
    <source>
        <dbReference type="ARBA" id="ARBA00009986"/>
    </source>
</evidence>
<evidence type="ECO:0000256" key="2">
    <source>
        <dbReference type="ARBA" id="ARBA00037458"/>
    </source>
</evidence>
<dbReference type="InterPro" id="IPR016161">
    <property type="entry name" value="Ald_DH/histidinol_DH"/>
</dbReference>
<evidence type="ECO:0000256" key="3">
    <source>
        <dbReference type="ARBA" id="ARBA00039517"/>
    </source>
</evidence>
<comment type="catalytic activity">
    <reaction evidence="6">
        <text>3-oxopropanoate + NAD(+) + CoA + H2O = hydrogencarbonate + acetyl-CoA + NADH + H(+)</text>
        <dbReference type="Rhea" id="RHEA:76615"/>
        <dbReference type="ChEBI" id="CHEBI:15377"/>
        <dbReference type="ChEBI" id="CHEBI:15378"/>
        <dbReference type="ChEBI" id="CHEBI:17544"/>
        <dbReference type="ChEBI" id="CHEBI:33190"/>
        <dbReference type="ChEBI" id="CHEBI:57287"/>
        <dbReference type="ChEBI" id="CHEBI:57288"/>
        <dbReference type="ChEBI" id="CHEBI:57540"/>
        <dbReference type="ChEBI" id="CHEBI:57945"/>
        <dbReference type="EC" id="1.2.1.27"/>
    </reaction>
    <physiologicalReaction direction="left-to-right" evidence="6">
        <dbReference type="Rhea" id="RHEA:76616"/>
    </physiologicalReaction>
</comment>
<sequence length="123" mass="13509">MQEAVDSCKEAFQTWRNTSIVSRQQCMFRLQELIRRDMKKLAENITQEQGKTLADAEGVSRGLQVVEHACGSASLLLGEHLPNVAKDMDTYSLRVPLGVTAGIAPFNFPAMIPCGCSTGFGCW</sequence>
<reference evidence="9" key="1">
    <citation type="submission" date="2022-11" db="UniProtKB">
        <authorList>
            <consortium name="WormBaseParasite"/>
        </authorList>
    </citation>
    <scope>IDENTIFICATION</scope>
</reference>